<feature type="transmembrane region" description="Helical" evidence="7">
    <location>
        <begin position="382"/>
        <end position="400"/>
    </location>
</feature>
<evidence type="ECO:0000256" key="7">
    <source>
        <dbReference type="SAM" id="Phobius"/>
    </source>
</evidence>
<sequence length="562" mass="60886">MDDCAKEATVGSSGGGLSDEERNAKDELKDVEQLLNRNILGQPQWPVHRTLAVFSGLSLTMYMVCTAETVFNHILGQLKEEFRTDIYAQWLESAFLLTCVMVQPIWVKLAERFGRVWPLLTSLAVFMAFSIMVGAARTMVVACVGRALQGVGGAGMMPLALVVLTDVLTPRQRPVYMGLLGAVIIIGKWTGPLVGAALQQGGHWRWAGYMHLPIGAVALLLLIYGLHDLPAPLGSKMRKLRSFDYLGTVLWLGGSLMILLALVWGGNEHPWRSATVVCLFVVGFIVILAFGAVEGLVARWPIIPLRVLMRPRTLLAIISSCFVGVCMYGLIMFVPVYYLMVIGESTHKASTHILWLALGGVIGSVVAGALAVVRGRVLIREWSVLGTAMMAIGLGLMYTWPLELSPARQVGFQVLVGLGLGFSMQQILLASQAGLPADEISTVTTLVDYSRTLGGMIGLVIGQVILKEKMFGTIHDQFGPLVELGGQDIVSLTSMMPMLQMLPALLSKPIYEGIVNALRLVYVADVPFAALACILCALIPNLPLHAILPAERPDEFFQAAQP</sequence>
<keyword evidence="10" id="KW-1185">Reference proteome</keyword>
<keyword evidence="4 7" id="KW-1133">Transmembrane helix</keyword>
<keyword evidence="2" id="KW-0813">Transport</keyword>
<feature type="transmembrane region" description="Helical" evidence="7">
    <location>
        <begin position="175"/>
        <end position="194"/>
    </location>
</feature>
<feature type="transmembrane region" description="Helical" evidence="7">
    <location>
        <begin position="119"/>
        <end position="141"/>
    </location>
</feature>
<comment type="caution">
    <text evidence="9">The sequence shown here is derived from an EMBL/GenBank/DDBJ whole genome shotgun (WGS) entry which is preliminary data.</text>
</comment>
<dbReference type="InterPro" id="IPR011701">
    <property type="entry name" value="MFS"/>
</dbReference>
<dbReference type="PANTHER" id="PTHR23501:SF191">
    <property type="entry name" value="VACUOLAR BASIC AMINO ACID TRANSPORTER 4"/>
    <property type="match status" value="1"/>
</dbReference>
<gene>
    <name evidence="9" type="ORF">LPJ61_003646</name>
</gene>
<dbReference type="GO" id="GO:0005886">
    <property type="term" value="C:plasma membrane"/>
    <property type="evidence" value="ECO:0007669"/>
    <property type="project" value="TreeGrafter"/>
</dbReference>
<dbReference type="GO" id="GO:0012505">
    <property type="term" value="C:endomembrane system"/>
    <property type="evidence" value="ECO:0007669"/>
    <property type="project" value="UniProtKB-SubCell"/>
</dbReference>
<protein>
    <recommendedName>
        <fullName evidence="8">Major facilitator superfamily (MFS) profile domain-containing protein</fullName>
    </recommendedName>
</protein>
<feature type="transmembrane region" description="Helical" evidence="7">
    <location>
        <begin position="51"/>
        <end position="75"/>
    </location>
</feature>
<dbReference type="SUPFAM" id="SSF103473">
    <property type="entry name" value="MFS general substrate transporter"/>
    <property type="match status" value="1"/>
</dbReference>
<dbReference type="Gene3D" id="1.20.1720.10">
    <property type="entry name" value="Multidrug resistance protein D"/>
    <property type="match status" value="1"/>
</dbReference>
<accession>A0A9W7YAU1</accession>
<dbReference type="InterPro" id="IPR036259">
    <property type="entry name" value="MFS_trans_sf"/>
</dbReference>
<feature type="transmembrane region" description="Helical" evidence="7">
    <location>
        <begin position="245"/>
        <end position="265"/>
    </location>
</feature>
<dbReference type="PRINTS" id="PR01036">
    <property type="entry name" value="TCRTETB"/>
</dbReference>
<feature type="domain" description="Major facilitator superfamily (MFS) profile" evidence="8">
    <location>
        <begin position="53"/>
        <end position="512"/>
    </location>
</feature>
<feature type="region of interest" description="Disordered" evidence="6">
    <location>
        <begin position="1"/>
        <end position="22"/>
    </location>
</feature>
<dbReference type="GO" id="GO:0022857">
    <property type="term" value="F:transmembrane transporter activity"/>
    <property type="evidence" value="ECO:0007669"/>
    <property type="project" value="InterPro"/>
</dbReference>
<proteinExistence type="predicted"/>
<reference evidence="9" key="1">
    <citation type="submission" date="2022-07" db="EMBL/GenBank/DDBJ databases">
        <title>Phylogenomic reconstructions and comparative analyses of Kickxellomycotina fungi.</title>
        <authorList>
            <person name="Reynolds N.K."/>
            <person name="Stajich J.E."/>
            <person name="Barry K."/>
            <person name="Grigoriev I.V."/>
            <person name="Crous P."/>
            <person name="Smith M.E."/>
        </authorList>
    </citation>
    <scope>NUCLEOTIDE SEQUENCE</scope>
    <source>
        <strain evidence="9">BCRC 34381</strain>
    </source>
</reference>
<dbReference type="Gene3D" id="1.20.1250.20">
    <property type="entry name" value="MFS general substrate transporter like domains"/>
    <property type="match status" value="1"/>
</dbReference>
<evidence type="ECO:0000256" key="5">
    <source>
        <dbReference type="ARBA" id="ARBA00023136"/>
    </source>
</evidence>
<evidence type="ECO:0000313" key="9">
    <source>
        <dbReference type="EMBL" id="KAJ1729189.1"/>
    </source>
</evidence>
<keyword evidence="3 7" id="KW-0812">Transmembrane</keyword>
<evidence type="ECO:0000259" key="8">
    <source>
        <dbReference type="PROSITE" id="PS50850"/>
    </source>
</evidence>
<dbReference type="OrthoDB" id="4139357at2759"/>
<organism evidence="9 10">
    <name type="scientific">Coemansia biformis</name>
    <dbReference type="NCBI Taxonomy" id="1286918"/>
    <lineage>
        <taxon>Eukaryota</taxon>
        <taxon>Fungi</taxon>
        <taxon>Fungi incertae sedis</taxon>
        <taxon>Zoopagomycota</taxon>
        <taxon>Kickxellomycotina</taxon>
        <taxon>Kickxellomycetes</taxon>
        <taxon>Kickxellales</taxon>
        <taxon>Kickxellaceae</taxon>
        <taxon>Coemansia</taxon>
    </lineage>
</organism>
<evidence type="ECO:0000256" key="2">
    <source>
        <dbReference type="ARBA" id="ARBA00022448"/>
    </source>
</evidence>
<feature type="transmembrane region" description="Helical" evidence="7">
    <location>
        <begin position="147"/>
        <end position="168"/>
    </location>
</feature>
<feature type="transmembrane region" description="Helical" evidence="7">
    <location>
        <begin position="271"/>
        <end position="293"/>
    </location>
</feature>
<feature type="transmembrane region" description="Helical" evidence="7">
    <location>
        <begin position="87"/>
        <end position="107"/>
    </location>
</feature>
<name>A0A9W7YAU1_9FUNG</name>
<dbReference type="AlphaFoldDB" id="A0A9W7YAU1"/>
<evidence type="ECO:0000256" key="1">
    <source>
        <dbReference type="ARBA" id="ARBA00004127"/>
    </source>
</evidence>
<dbReference type="PANTHER" id="PTHR23501">
    <property type="entry name" value="MAJOR FACILITATOR SUPERFAMILY"/>
    <property type="match status" value="1"/>
</dbReference>
<evidence type="ECO:0000256" key="4">
    <source>
        <dbReference type="ARBA" id="ARBA00022989"/>
    </source>
</evidence>
<evidence type="ECO:0000256" key="6">
    <source>
        <dbReference type="SAM" id="MobiDB-lite"/>
    </source>
</evidence>
<dbReference type="Pfam" id="PF07690">
    <property type="entry name" value="MFS_1"/>
    <property type="match status" value="1"/>
</dbReference>
<comment type="subcellular location">
    <subcellularLocation>
        <location evidence="1">Endomembrane system</location>
        <topology evidence="1">Multi-pass membrane protein</topology>
    </subcellularLocation>
</comment>
<dbReference type="PROSITE" id="PS50850">
    <property type="entry name" value="MFS"/>
    <property type="match status" value="1"/>
</dbReference>
<feature type="transmembrane region" description="Helical" evidence="7">
    <location>
        <begin position="352"/>
        <end position="373"/>
    </location>
</feature>
<dbReference type="Proteomes" id="UP001143981">
    <property type="component" value="Unassembled WGS sequence"/>
</dbReference>
<feature type="transmembrane region" description="Helical" evidence="7">
    <location>
        <begin position="206"/>
        <end position="224"/>
    </location>
</feature>
<evidence type="ECO:0000256" key="3">
    <source>
        <dbReference type="ARBA" id="ARBA00022692"/>
    </source>
</evidence>
<evidence type="ECO:0000313" key="10">
    <source>
        <dbReference type="Proteomes" id="UP001143981"/>
    </source>
</evidence>
<dbReference type="EMBL" id="JANBOI010000658">
    <property type="protein sequence ID" value="KAJ1729189.1"/>
    <property type="molecule type" value="Genomic_DNA"/>
</dbReference>
<feature type="transmembrane region" description="Helical" evidence="7">
    <location>
        <begin position="314"/>
        <end position="340"/>
    </location>
</feature>
<keyword evidence="5 7" id="KW-0472">Membrane</keyword>
<dbReference type="InterPro" id="IPR020846">
    <property type="entry name" value="MFS_dom"/>
</dbReference>